<dbReference type="OrthoDB" id="1116284at2"/>
<sequence length="299" mass="33946">MKKVIYSLLTFTFIAITACDNSDDINKVASDTTKKVKSGKEAIDKKTIKEFVDRIPSPMIISSIIKDSGIDYDQTLLNSVDNESKYVIEFKQALNLGVFSTDLGYANIYEKSQDAINLLVGVKDMADNLKIGQYFEFEKIKQLSKSKDKLDELLQLTEENLININNKLYEQDRSDLTVLIITGGWVEVMYLATQVVQKKANKDLEQMIAEQKIVLDQIVQLLDYYASQSKMRDLHDELVDLQKSFEKIKFTKSEGETKQEEKENTVVVQQGGSEQAEISKETLNEITTKIAAIRNKIVS</sequence>
<feature type="coiled-coil region" evidence="1">
    <location>
        <begin position="140"/>
        <end position="167"/>
    </location>
</feature>
<reference evidence="2 3" key="1">
    <citation type="submission" date="2017-06" db="EMBL/GenBank/DDBJ databases">
        <title>Raineya orbicola gen. nov., sp. nov. a slightly thermophilic bacterium of the phylum Bacteroidetes and the description of Raineyaceae fam. nov.</title>
        <authorList>
            <person name="Albuquerque L."/>
            <person name="Polonia A.R.M."/>
            <person name="Barroso C."/>
            <person name="Froufe H.J.C."/>
            <person name="Lage O."/>
            <person name="Lobo-Da-Cunha A."/>
            <person name="Egas C."/>
            <person name="Da Costa M.S."/>
        </authorList>
    </citation>
    <scope>NUCLEOTIDE SEQUENCE [LARGE SCALE GENOMIC DNA]</scope>
    <source>
        <strain evidence="2 3">SPSPC-11</strain>
    </source>
</reference>
<keyword evidence="1" id="KW-0175">Coiled coil</keyword>
<dbReference type="PROSITE" id="PS51257">
    <property type="entry name" value="PROKAR_LIPOPROTEIN"/>
    <property type="match status" value="1"/>
</dbReference>
<accession>A0A2N3IK67</accession>
<name>A0A2N3IK67_9BACT</name>
<organism evidence="2 3">
    <name type="scientific">Raineya orbicola</name>
    <dbReference type="NCBI Taxonomy" id="2016530"/>
    <lineage>
        <taxon>Bacteria</taxon>
        <taxon>Pseudomonadati</taxon>
        <taxon>Bacteroidota</taxon>
        <taxon>Cytophagia</taxon>
        <taxon>Cytophagales</taxon>
        <taxon>Raineyaceae</taxon>
        <taxon>Raineya</taxon>
    </lineage>
</organism>
<dbReference type="AlphaFoldDB" id="A0A2N3IK67"/>
<dbReference type="EMBL" id="NKXO01000003">
    <property type="protein sequence ID" value="PKQ70719.1"/>
    <property type="molecule type" value="Genomic_DNA"/>
</dbReference>
<keyword evidence="3" id="KW-1185">Reference proteome</keyword>
<evidence type="ECO:0000313" key="3">
    <source>
        <dbReference type="Proteomes" id="UP000233387"/>
    </source>
</evidence>
<evidence type="ECO:0000313" key="2">
    <source>
        <dbReference type="EMBL" id="PKQ70719.1"/>
    </source>
</evidence>
<evidence type="ECO:0008006" key="4">
    <source>
        <dbReference type="Google" id="ProtNLM"/>
    </source>
</evidence>
<dbReference type="Proteomes" id="UP000233387">
    <property type="component" value="Unassembled WGS sequence"/>
</dbReference>
<proteinExistence type="predicted"/>
<evidence type="ECO:0000256" key="1">
    <source>
        <dbReference type="SAM" id="Coils"/>
    </source>
</evidence>
<protein>
    <recommendedName>
        <fullName evidence="4">Lipoprotein</fullName>
    </recommendedName>
</protein>
<gene>
    <name evidence="2" type="ORF">Rain11_0256</name>
</gene>
<comment type="caution">
    <text evidence="2">The sequence shown here is derived from an EMBL/GenBank/DDBJ whole genome shotgun (WGS) entry which is preliminary data.</text>
</comment>
<dbReference type="RefSeq" id="WP_133121459.1">
    <property type="nucleotide sequence ID" value="NZ_NKXO01000003.1"/>
</dbReference>